<evidence type="ECO:0000256" key="2">
    <source>
        <dbReference type="ARBA" id="ARBA00022827"/>
    </source>
</evidence>
<dbReference type="Pfam" id="PF00743">
    <property type="entry name" value="FMO-like"/>
    <property type="match status" value="1"/>
</dbReference>
<comment type="caution">
    <text evidence="4">The sequence shown here is derived from an EMBL/GenBank/DDBJ whole genome shotgun (WGS) entry which is preliminary data.</text>
</comment>
<evidence type="ECO:0008006" key="6">
    <source>
        <dbReference type="Google" id="ProtNLM"/>
    </source>
</evidence>
<dbReference type="OrthoDB" id="74360at2759"/>
<evidence type="ECO:0000313" key="4">
    <source>
        <dbReference type="EMBL" id="KNF00584.1"/>
    </source>
</evidence>
<dbReference type="SUPFAM" id="SSF51905">
    <property type="entry name" value="FAD/NAD(P)-binding domain"/>
    <property type="match status" value="1"/>
</dbReference>
<protein>
    <recommendedName>
        <fullName evidence="6">FAD/NAD(P)-binding domain-containing protein</fullName>
    </recommendedName>
</protein>
<dbReference type="Proteomes" id="UP000054564">
    <property type="component" value="Unassembled WGS sequence"/>
</dbReference>
<dbReference type="AlphaFoldDB" id="A0A0L0VMT2"/>
<dbReference type="InterPro" id="IPR050982">
    <property type="entry name" value="Auxin_biosynth/cation_transpt"/>
</dbReference>
<dbReference type="InterPro" id="IPR036188">
    <property type="entry name" value="FAD/NAD-bd_sf"/>
</dbReference>
<dbReference type="InterPro" id="IPR020946">
    <property type="entry name" value="Flavin_mOase-like"/>
</dbReference>
<keyword evidence="5" id="KW-1185">Reference proteome</keyword>
<gene>
    <name evidence="4" type="ORF">PSTG_06277</name>
</gene>
<evidence type="ECO:0000256" key="1">
    <source>
        <dbReference type="ARBA" id="ARBA00022630"/>
    </source>
</evidence>
<dbReference type="PANTHER" id="PTHR43539:SF68">
    <property type="entry name" value="FLAVIN-BINDING MONOOXYGENASE-LIKE PROTEIN (AFU_ORTHOLOGUE AFUA_4G09220)"/>
    <property type="match status" value="1"/>
</dbReference>
<dbReference type="GO" id="GO:0004499">
    <property type="term" value="F:N,N-dimethylaniline monooxygenase activity"/>
    <property type="evidence" value="ECO:0007669"/>
    <property type="project" value="InterPro"/>
</dbReference>
<keyword evidence="3" id="KW-0560">Oxidoreductase</keyword>
<dbReference type="GO" id="GO:0050661">
    <property type="term" value="F:NADP binding"/>
    <property type="evidence" value="ECO:0007669"/>
    <property type="project" value="InterPro"/>
</dbReference>
<dbReference type="STRING" id="1165861.A0A0L0VMT2"/>
<keyword evidence="2" id="KW-0274">FAD</keyword>
<dbReference type="GO" id="GO:0050660">
    <property type="term" value="F:flavin adenine dinucleotide binding"/>
    <property type="evidence" value="ECO:0007669"/>
    <property type="project" value="InterPro"/>
</dbReference>
<sequence>MELDVWLQATLVPGSEYHPESGSRTVDVQLPGRDPGEETTTLRLRPRYLVLATGLNGAPQWPTNISNLDDYSGEVVHSSRLKSAQEWHGKRAVIVGACDSAHDIAAELYQNGAAEVTMVQRSRTFVMSSQHGIPALLEGLYEEGGMDTEDADLIFTSLPINILEVMHTKIQEKIAKLDQDLLQSLENVGFKLDPYPAGMLIKYFRQGGGYYIDVGCSELIASKKIKIKQGQEVTRLTEQGLQFEDGEEIHTDVIVFTTGYRFIGETISSLISEQVAKRLGPVWGKDNQGEIPGTWRLCGQPGLWLMCGNFFQARCFSKHVATQILLQELNIYDKNWPGRVKDKVCVNRS</sequence>
<organism evidence="4 5">
    <name type="scientific">Puccinia striiformis f. sp. tritici PST-78</name>
    <dbReference type="NCBI Taxonomy" id="1165861"/>
    <lineage>
        <taxon>Eukaryota</taxon>
        <taxon>Fungi</taxon>
        <taxon>Dikarya</taxon>
        <taxon>Basidiomycota</taxon>
        <taxon>Pucciniomycotina</taxon>
        <taxon>Pucciniomycetes</taxon>
        <taxon>Pucciniales</taxon>
        <taxon>Pucciniaceae</taxon>
        <taxon>Puccinia</taxon>
    </lineage>
</organism>
<dbReference type="PANTHER" id="PTHR43539">
    <property type="entry name" value="FLAVIN-BINDING MONOOXYGENASE-LIKE PROTEIN (AFU_ORTHOLOGUE AFUA_4G09220)"/>
    <property type="match status" value="1"/>
</dbReference>
<evidence type="ECO:0000313" key="5">
    <source>
        <dbReference type="Proteomes" id="UP000054564"/>
    </source>
</evidence>
<reference evidence="5" key="1">
    <citation type="submission" date="2014-03" db="EMBL/GenBank/DDBJ databases">
        <title>The Genome Sequence of Puccinia striiformis f. sp. tritici PST-78.</title>
        <authorList>
            <consortium name="The Broad Institute Genome Sequencing Platform"/>
            <person name="Cuomo C."/>
            <person name="Hulbert S."/>
            <person name="Chen X."/>
            <person name="Walker B."/>
            <person name="Young S.K."/>
            <person name="Zeng Q."/>
            <person name="Gargeya S."/>
            <person name="Fitzgerald M."/>
            <person name="Haas B."/>
            <person name="Abouelleil A."/>
            <person name="Alvarado L."/>
            <person name="Arachchi H.M."/>
            <person name="Berlin A.M."/>
            <person name="Chapman S.B."/>
            <person name="Goldberg J."/>
            <person name="Griggs A."/>
            <person name="Gujja S."/>
            <person name="Hansen M."/>
            <person name="Howarth C."/>
            <person name="Imamovic A."/>
            <person name="Larimer J."/>
            <person name="McCowan C."/>
            <person name="Montmayeur A."/>
            <person name="Murphy C."/>
            <person name="Neiman D."/>
            <person name="Pearson M."/>
            <person name="Priest M."/>
            <person name="Roberts A."/>
            <person name="Saif S."/>
            <person name="Shea T."/>
            <person name="Sisk P."/>
            <person name="Sykes S."/>
            <person name="Wortman J."/>
            <person name="Nusbaum C."/>
            <person name="Birren B."/>
        </authorList>
    </citation>
    <scope>NUCLEOTIDE SEQUENCE [LARGE SCALE GENOMIC DNA]</scope>
    <source>
        <strain evidence="5">race PST-78</strain>
    </source>
</reference>
<keyword evidence="1" id="KW-0285">Flavoprotein</keyword>
<evidence type="ECO:0000256" key="3">
    <source>
        <dbReference type="ARBA" id="ARBA00023002"/>
    </source>
</evidence>
<proteinExistence type="predicted"/>
<dbReference type="Gene3D" id="3.50.50.60">
    <property type="entry name" value="FAD/NAD(P)-binding domain"/>
    <property type="match status" value="2"/>
</dbReference>
<dbReference type="EMBL" id="AJIL01000036">
    <property type="protein sequence ID" value="KNF00584.1"/>
    <property type="molecule type" value="Genomic_DNA"/>
</dbReference>
<name>A0A0L0VMT2_9BASI</name>
<accession>A0A0L0VMT2</accession>